<keyword evidence="2" id="KW-0408">Iron</keyword>
<dbReference type="PANTHER" id="PTHR35303:SF5">
    <property type="entry name" value="OS02G0197800 PROTEIN"/>
    <property type="match status" value="1"/>
</dbReference>
<feature type="domain" description="Gamma-butyrobetaine hydroxylase-like N-terminal" evidence="3">
    <location>
        <begin position="20"/>
        <end position="105"/>
    </location>
</feature>
<dbReference type="Gene3D" id="3.30.2020.30">
    <property type="match status" value="1"/>
</dbReference>
<sequence length="112" mass="12327">MSFWDRIKPAPKPISATDVRLSPDGARLTLVWDDGTSTSATAQVLRQQCPCAGCVDEWTNQRTLDPSRVPAELRIQQLHPVGNYALSPVFSDGHATGIYPWPLLRDLTQPAS</sequence>
<accession>A0A1H7QIZ6</accession>
<dbReference type="RefSeq" id="WP_075006858.1">
    <property type="nucleotide sequence ID" value="NZ_FOAP01000006.1"/>
</dbReference>
<dbReference type="Proteomes" id="UP000182719">
    <property type="component" value="Unassembled WGS sequence"/>
</dbReference>
<dbReference type="GO" id="GO:0046872">
    <property type="term" value="F:metal ion binding"/>
    <property type="evidence" value="ECO:0007669"/>
    <property type="project" value="UniProtKB-KW"/>
</dbReference>
<evidence type="ECO:0000313" key="5">
    <source>
        <dbReference type="Proteomes" id="UP000182719"/>
    </source>
</evidence>
<dbReference type="InterPro" id="IPR010376">
    <property type="entry name" value="GBBH-like_N"/>
</dbReference>
<dbReference type="PANTHER" id="PTHR35303">
    <property type="entry name" value="OS02G0197800 PROTEIN"/>
    <property type="match status" value="1"/>
</dbReference>
<dbReference type="OrthoDB" id="9794178at2"/>
<keyword evidence="1" id="KW-0479">Metal-binding</keyword>
<reference evidence="5" key="1">
    <citation type="submission" date="2016-10" db="EMBL/GenBank/DDBJ databases">
        <authorList>
            <person name="Varghese N."/>
            <person name="Submissions S."/>
        </authorList>
    </citation>
    <scope>NUCLEOTIDE SEQUENCE [LARGE SCALE GENOMIC DNA]</scope>
    <source>
        <strain evidence="5">DSM 17044</strain>
    </source>
</reference>
<dbReference type="EMBL" id="FOAP01000006">
    <property type="protein sequence ID" value="SEL47728.1"/>
    <property type="molecule type" value="Genomic_DNA"/>
</dbReference>
<evidence type="ECO:0000256" key="2">
    <source>
        <dbReference type="ARBA" id="ARBA00023004"/>
    </source>
</evidence>
<name>A0A1H7QIZ6_STIAU</name>
<evidence type="ECO:0000313" key="4">
    <source>
        <dbReference type="EMBL" id="SEL47728.1"/>
    </source>
</evidence>
<dbReference type="AlphaFoldDB" id="A0A1H7QIZ6"/>
<gene>
    <name evidence="4" type="ORF">SAMN05444354_106154</name>
</gene>
<protein>
    <submittedName>
        <fullName evidence="4">DUF971 family protein</fullName>
    </submittedName>
</protein>
<dbReference type="Pfam" id="PF06155">
    <property type="entry name" value="GBBH-like_N"/>
    <property type="match status" value="1"/>
</dbReference>
<keyword evidence="5" id="KW-1185">Reference proteome</keyword>
<dbReference type="InterPro" id="IPR038492">
    <property type="entry name" value="GBBH-like_N_sf"/>
</dbReference>
<organism evidence="4 5">
    <name type="scientific">Stigmatella aurantiaca</name>
    <dbReference type="NCBI Taxonomy" id="41"/>
    <lineage>
        <taxon>Bacteria</taxon>
        <taxon>Pseudomonadati</taxon>
        <taxon>Myxococcota</taxon>
        <taxon>Myxococcia</taxon>
        <taxon>Myxococcales</taxon>
        <taxon>Cystobacterineae</taxon>
        <taxon>Archangiaceae</taxon>
        <taxon>Stigmatella</taxon>
    </lineage>
</organism>
<evidence type="ECO:0000256" key="1">
    <source>
        <dbReference type="ARBA" id="ARBA00022723"/>
    </source>
</evidence>
<evidence type="ECO:0000259" key="3">
    <source>
        <dbReference type="Pfam" id="PF06155"/>
    </source>
</evidence>
<proteinExistence type="predicted"/>